<keyword evidence="7" id="KW-0288">FMN</keyword>
<comment type="caution">
    <text evidence="18">The sequence shown here is derived from an EMBL/GenBank/DDBJ whole genome shotgun (WGS) entry which is preliminary data.</text>
</comment>
<dbReference type="InterPro" id="IPR013767">
    <property type="entry name" value="PAS_fold"/>
</dbReference>
<name>A0ABW7LPX6_9RHOB</name>
<dbReference type="EMBL" id="JBIMPR010000016">
    <property type="protein sequence ID" value="MFH5776365.1"/>
    <property type="molecule type" value="Genomic_DNA"/>
</dbReference>
<dbReference type="Gene3D" id="3.30.565.10">
    <property type="entry name" value="Histidine kinase-like ATPase, C-terminal domain"/>
    <property type="match status" value="1"/>
</dbReference>
<dbReference type="Proteomes" id="UP001609376">
    <property type="component" value="Unassembled WGS sequence"/>
</dbReference>
<dbReference type="InterPro" id="IPR001610">
    <property type="entry name" value="PAC"/>
</dbReference>
<dbReference type="InterPro" id="IPR011102">
    <property type="entry name" value="Sig_transdc_His_kinase_HWE"/>
</dbReference>
<organism evidence="18 19">
    <name type="scientific">Paracoccus broussonetiae subsp. drimophilus</name>
    <dbReference type="NCBI Taxonomy" id="3373869"/>
    <lineage>
        <taxon>Bacteria</taxon>
        <taxon>Pseudomonadati</taxon>
        <taxon>Pseudomonadota</taxon>
        <taxon>Alphaproteobacteria</taxon>
        <taxon>Rhodobacterales</taxon>
        <taxon>Paracoccaceae</taxon>
        <taxon>Paracoccus</taxon>
        <taxon>Paracoccus broussonetiae</taxon>
    </lineage>
</organism>
<feature type="domain" description="PAS" evidence="16">
    <location>
        <begin position="158"/>
        <end position="228"/>
    </location>
</feature>
<dbReference type="InterPro" id="IPR036890">
    <property type="entry name" value="HATPase_C_sf"/>
</dbReference>
<dbReference type="SUPFAM" id="SSF55785">
    <property type="entry name" value="PYP-like sensor domain (PAS domain)"/>
    <property type="match status" value="2"/>
</dbReference>
<evidence type="ECO:0000259" key="16">
    <source>
        <dbReference type="PROSITE" id="PS50112"/>
    </source>
</evidence>
<keyword evidence="4" id="KW-0597">Phosphoprotein</keyword>
<evidence type="ECO:0000256" key="6">
    <source>
        <dbReference type="ARBA" id="ARBA00022630"/>
    </source>
</evidence>
<comment type="catalytic activity">
    <reaction evidence="1">
        <text>ATP + protein L-histidine = ADP + protein N-phospho-L-histidine.</text>
        <dbReference type="EC" id="2.7.13.3"/>
    </reaction>
</comment>
<proteinExistence type="predicted"/>
<keyword evidence="10" id="KW-0547">Nucleotide-binding</keyword>
<dbReference type="InterPro" id="IPR000700">
    <property type="entry name" value="PAS-assoc_C"/>
</dbReference>
<evidence type="ECO:0000313" key="19">
    <source>
        <dbReference type="Proteomes" id="UP001609376"/>
    </source>
</evidence>
<dbReference type="NCBIfam" id="TIGR00229">
    <property type="entry name" value="sensory_box"/>
    <property type="match status" value="1"/>
</dbReference>
<evidence type="ECO:0000256" key="1">
    <source>
        <dbReference type="ARBA" id="ARBA00000085"/>
    </source>
</evidence>
<keyword evidence="3" id="KW-0600">Photoreceptor protein</keyword>
<evidence type="ECO:0000256" key="3">
    <source>
        <dbReference type="ARBA" id="ARBA00022543"/>
    </source>
</evidence>
<keyword evidence="12" id="KW-0067">ATP-binding</keyword>
<dbReference type="PANTHER" id="PTHR41523">
    <property type="entry name" value="TWO-COMPONENT SYSTEM SENSOR PROTEIN"/>
    <property type="match status" value="1"/>
</dbReference>
<keyword evidence="6" id="KW-0285">Flavoprotein</keyword>
<dbReference type="Gene3D" id="3.30.450.20">
    <property type="entry name" value="PAS domain"/>
    <property type="match status" value="2"/>
</dbReference>
<dbReference type="InterPro" id="IPR013656">
    <property type="entry name" value="PAS_4"/>
</dbReference>
<feature type="domain" description="PAC" evidence="17">
    <location>
        <begin position="231"/>
        <end position="283"/>
    </location>
</feature>
<dbReference type="PROSITE" id="PS50113">
    <property type="entry name" value="PAC"/>
    <property type="match status" value="1"/>
</dbReference>
<evidence type="ECO:0000256" key="14">
    <source>
        <dbReference type="ARBA" id="ARBA00023026"/>
    </source>
</evidence>
<evidence type="ECO:0000256" key="4">
    <source>
        <dbReference type="ARBA" id="ARBA00022553"/>
    </source>
</evidence>
<evidence type="ECO:0000256" key="8">
    <source>
        <dbReference type="ARBA" id="ARBA00022679"/>
    </source>
</evidence>
<dbReference type="SMART" id="SM00911">
    <property type="entry name" value="HWE_HK"/>
    <property type="match status" value="1"/>
</dbReference>
<keyword evidence="15" id="KW-0675">Receptor</keyword>
<dbReference type="SMART" id="SM00091">
    <property type="entry name" value="PAS"/>
    <property type="match status" value="1"/>
</dbReference>
<keyword evidence="14" id="KW-0843">Virulence</keyword>
<evidence type="ECO:0000256" key="5">
    <source>
        <dbReference type="ARBA" id="ARBA00022606"/>
    </source>
</evidence>
<dbReference type="PROSITE" id="PS50112">
    <property type="entry name" value="PAS"/>
    <property type="match status" value="1"/>
</dbReference>
<dbReference type="CDD" id="cd00130">
    <property type="entry name" value="PAS"/>
    <property type="match status" value="1"/>
</dbReference>
<keyword evidence="8" id="KW-0808">Transferase</keyword>
<evidence type="ECO:0000259" key="17">
    <source>
        <dbReference type="PROSITE" id="PS50113"/>
    </source>
</evidence>
<reference evidence="18 19" key="1">
    <citation type="submission" date="2024-10" db="EMBL/GenBank/DDBJ databases">
        <title>Paracoccus drimophilus sp. nov., a novel bacterium from corn roots in Hunan.</title>
        <authorList>
            <person name="Li X."/>
        </authorList>
    </citation>
    <scope>NUCLEOTIDE SEQUENCE [LARGE SCALE GENOMIC DNA]</scope>
    <source>
        <strain evidence="18 19">NGMCC 1.201697</strain>
    </source>
</reference>
<evidence type="ECO:0000256" key="2">
    <source>
        <dbReference type="ARBA" id="ARBA00012438"/>
    </source>
</evidence>
<evidence type="ECO:0000256" key="9">
    <source>
        <dbReference type="ARBA" id="ARBA00022737"/>
    </source>
</evidence>
<dbReference type="Pfam" id="PF08448">
    <property type="entry name" value="PAS_4"/>
    <property type="match status" value="1"/>
</dbReference>
<evidence type="ECO:0000256" key="13">
    <source>
        <dbReference type="ARBA" id="ARBA00022991"/>
    </source>
</evidence>
<dbReference type="RefSeq" id="WP_395135381.1">
    <property type="nucleotide sequence ID" value="NZ_JBIMPR010000016.1"/>
</dbReference>
<keyword evidence="9" id="KW-0677">Repeat</keyword>
<protein>
    <recommendedName>
        <fullName evidence="2">histidine kinase</fullName>
        <ecNumber evidence="2">2.7.13.3</ecNumber>
    </recommendedName>
</protein>
<evidence type="ECO:0000256" key="10">
    <source>
        <dbReference type="ARBA" id="ARBA00022741"/>
    </source>
</evidence>
<dbReference type="EC" id="2.7.13.3" evidence="2"/>
<evidence type="ECO:0000256" key="7">
    <source>
        <dbReference type="ARBA" id="ARBA00022643"/>
    </source>
</evidence>
<dbReference type="Pfam" id="PF00989">
    <property type="entry name" value="PAS"/>
    <property type="match status" value="1"/>
</dbReference>
<evidence type="ECO:0000313" key="18">
    <source>
        <dbReference type="EMBL" id="MFH5776365.1"/>
    </source>
</evidence>
<evidence type="ECO:0000256" key="12">
    <source>
        <dbReference type="ARBA" id="ARBA00022840"/>
    </source>
</evidence>
<keyword evidence="5" id="KW-0716">Sensory transduction</keyword>
<dbReference type="InterPro" id="IPR000014">
    <property type="entry name" value="PAS"/>
</dbReference>
<dbReference type="SMART" id="SM00086">
    <property type="entry name" value="PAC"/>
    <property type="match status" value="2"/>
</dbReference>
<sequence>MDLMNTLSTMADRIRAFPWSETELGPVEGWPPSLRAAVELMLPAQAQIVIFAGADYVALYNDAYAPTIGQKHPHALGRPAREYWAELWSDLEPLLAHVRQTGETVSAKDRPFYIHRDILPETVYFDISYSAIRDPAGKVHSVFCIVSETTERVRAFATESRLAAIVSSSDDAILGTDTAQCITDWNHGAEQLYGYRAEEVIGRSVTILVPAHRPHEEEEIMEKILAGERVEPHETQRVCKDGTLKDVSLTVSPIRDECGQVVGASKIARDISGRKEAERLQRVLMGELKHRVKNILANVQAIARQTFREVDPNAATVFSKRLQSLATAHDLLTQESWEGARISTVVAKILSVYDPGRFSMQGTDFTIPPRVVVAISLALHELATNAVKYGALKAPEGRVEISWNRTSEEQAGFELRWIERGGPAVTPPAAEGFGSVLIRDVLAAELGGEVELHYDPEGLTCIVRAPGEAEWES</sequence>
<keyword evidence="11" id="KW-0418">Kinase</keyword>
<evidence type="ECO:0000256" key="15">
    <source>
        <dbReference type="ARBA" id="ARBA00023170"/>
    </source>
</evidence>
<accession>A0ABW7LPX6</accession>
<keyword evidence="19" id="KW-1185">Reference proteome</keyword>
<dbReference type="Pfam" id="PF07536">
    <property type="entry name" value="HWE_HK"/>
    <property type="match status" value="1"/>
</dbReference>
<gene>
    <name evidence="18" type="ORF">ACHFJ0_19160</name>
</gene>
<dbReference type="PANTHER" id="PTHR41523:SF8">
    <property type="entry name" value="ETHYLENE RESPONSE SENSOR PROTEIN"/>
    <property type="match status" value="1"/>
</dbReference>
<keyword evidence="13" id="KW-0157">Chromophore</keyword>
<evidence type="ECO:0000256" key="11">
    <source>
        <dbReference type="ARBA" id="ARBA00022777"/>
    </source>
</evidence>
<dbReference type="InterPro" id="IPR035965">
    <property type="entry name" value="PAS-like_dom_sf"/>
</dbReference>